<organism evidence="2 3">
    <name type="scientific">Rubroshorea leprosula</name>
    <dbReference type="NCBI Taxonomy" id="152421"/>
    <lineage>
        <taxon>Eukaryota</taxon>
        <taxon>Viridiplantae</taxon>
        <taxon>Streptophyta</taxon>
        <taxon>Embryophyta</taxon>
        <taxon>Tracheophyta</taxon>
        <taxon>Spermatophyta</taxon>
        <taxon>Magnoliopsida</taxon>
        <taxon>eudicotyledons</taxon>
        <taxon>Gunneridae</taxon>
        <taxon>Pentapetalae</taxon>
        <taxon>rosids</taxon>
        <taxon>malvids</taxon>
        <taxon>Malvales</taxon>
        <taxon>Dipterocarpaceae</taxon>
        <taxon>Rubroshorea</taxon>
    </lineage>
</organism>
<reference evidence="2 3" key="1">
    <citation type="journal article" date="2021" name="Commun. Biol.">
        <title>The genome of Shorea leprosula (Dipterocarpaceae) highlights the ecological relevance of drought in aseasonal tropical rainforests.</title>
        <authorList>
            <person name="Ng K.K.S."/>
            <person name="Kobayashi M.J."/>
            <person name="Fawcett J.A."/>
            <person name="Hatakeyama M."/>
            <person name="Paape T."/>
            <person name="Ng C.H."/>
            <person name="Ang C.C."/>
            <person name="Tnah L.H."/>
            <person name="Lee C.T."/>
            <person name="Nishiyama T."/>
            <person name="Sese J."/>
            <person name="O'Brien M.J."/>
            <person name="Copetti D."/>
            <person name="Mohd Noor M.I."/>
            <person name="Ong R.C."/>
            <person name="Putra M."/>
            <person name="Sireger I.Z."/>
            <person name="Indrioko S."/>
            <person name="Kosugi Y."/>
            <person name="Izuno A."/>
            <person name="Isagi Y."/>
            <person name="Lee S.L."/>
            <person name="Shimizu K.K."/>
        </authorList>
    </citation>
    <scope>NUCLEOTIDE SEQUENCE [LARGE SCALE GENOMIC DNA]</scope>
    <source>
        <strain evidence="2">214</strain>
    </source>
</reference>
<evidence type="ECO:0000313" key="3">
    <source>
        <dbReference type="Proteomes" id="UP001054252"/>
    </source>
</evidence>
<feature type="transmembrane region" description="Helical" evidence="1">
    <location>
        <begin position="12"/>
        <end position="33"/>
    </location>
</feature>
<gene>
    <name evidence="2" type="ORF">SLEP1_g58678</name>
</gene>
<name>A0AAV5MQ74_9ROSI</name>
<dbReference type="EMBL" id="BPVZ01000600">
    <property type="protein sequence ID" value="GKV52075.1"/>
    <property type="molecule type" value="Genomic_DNA"/>
</dbReference>
<dbReference type="Proteomes" id="UP001054252">
    <property type="component" value="Unassembled WGS sequence"/>
</dbReference>
<keyword evidence="3" id="KW-1185">Reference proteome</keyword>
<evidence type="ECO:0000313" key="2">
    <source>
        <dbReference type="EMBL" id="GKV52075.1"/>
    </source>
</evidence>
<keyword evidence="1" id="KW-0812">Transmembrane</keyword>
<dbReference type="AlphaFoldDB" id="A0AAV5MQ74"/>
<keyword evidence="1" id="KW-1133">Transmembrane helix</keyword>
<proteinExistence type="predicted"/>
<protein>
    <submittedName>
        <fullName evidence="2">Uncharacterized protein</fullName>
    </submittedName>
</protein>
<sequence>MRYGGSRKKPVPLGLLLFLCATFTGIGLLILTLRSVDPSPPADLPTQDLGIRAQDLGTKCTRC</sequence>
<evidence type="ECO:0000256" key="1">
    <source>
        <dbReference type="SAM" id="Phobius"/>
    </source>
</evidence>
<comment type="caution">
    <text evidence="2">The sequence shown here is derived from an EMBL/GenBank/DDBJ whole genome shotgun (WGS) entry which is preliminary data.</text>
</comment>
<accession>A0AAV5MQ74</accession>
<keyword evidence="1" id="KW-0472">Membrane</keyword>